<keyword evidence="2" id="KW-1185">Reference proteome</keyword>
<evidence type="ECO:0000313" key="2">
    <source>
        <dbReference type="Proteomes" id="UP000314294"/>
    </source>
</evidence>
<proteinExistence type="predicted"/>
<name>A0A4Z2HLT1_9TELE</name>
<gene>
    <name evidence="1" type="ORF">EYF80_023050</name>
</gene>
<dbReference type="AlphaFoldDB" id="A0A4Z2HLT1"/>
<reference evidence="1 2" key="1">
    <citation type="submission" date="2019-03" db="EMBL/GenBank/DDBJ databases">
        <title>First draft genome of Liparis tanakae, snailfish: a comprehensive survey of snailfish specific genes.</title>
        <authorList>
            <person name="Kim W."/>
            <person name="Song I."/>
            <person name="Jeong J.-H."/>
            <person name="Kim D."/>
            <person name="Kim S."/>
            <person name="Ryu S."/>
            <person name="Song J.Y."/>
            <person name="Lee S.K."/>
        </authorList>
    </citation>
    <scope>NUCLEOTIDE SEQUENCE [LARGE SCALE GENOMIC DNA]</scope>
    <source>
        <tissue evidence="1">Muscle</tissue>
    </source>
</reference>
<dbReference type="Proteomes" id="UP000314294">
    <property type="component" value="Unassembled WGS sequence"/>
</dbReference>
<dbReference type="EMBL" id="SRLO01000214">
    <property type="protein sequence ID" value="TNN66808.1"/>
    <property type="molecule type" value="Genomic_DNA"/>
</dbReference>
<sequence length="106" mass="11310">MVGKVLVRGVRGLLALRQPVTQPVLVGQEEPHLPAPALGNACTRPLGSVFTSPRAALQKNNKARLSPWLRARYSSSLSCGTVVLPGADSFLSHSASTSLEHRPTSW</sequence>
<organism evidence="1 2">
    <name type="scientific">Liparis tanakae</name>
    <name type="common">Tanaka's snailfish</name>
    <dbReference type="NCBI Taxonomy" id="230148"/>
    <lineage>
        <taxon>Eukaryota</taxon>
        <taxon>Metazoa</taxon>
        <taxon>Chordata</taxon>
        <taxon>Craniata</taxon>
        <taxon>Vertebrata</taxon>
        <taxon>Euteleostomi</taxon>
        <taxon>Actinopterygii</taxon>
        <taxon>Neopterygii</taxon>
        <taxon>Teleostei</taxon>
        <taxon>Neoteleostei</taxon>
        <taxon>Acanthomorphata</taxon>
        <taxon>Eupercaria</taxon>
        <taxon>Perciformes</taxon>
        <taxon>Cottioidei</taxon>
        <taxon>Cottales</taxon>
        <taxon>Liparidae</taxon>
        <taxon>Liparis</taxon>
    </lineage>
</organism>
<evidence type="ECO:0000313" key="1">
    <source>
        <dbReference type="EMBL" id="TNN66808.1"/>
    </source>
</evidence>
<accession>A0A4Z2HLT1</accession>
<comment type="caution">
    <text evidence="1">The sequence shown here is derived from an EMBL/GenBank/DDBJ whole genome shotgun (WGS) entry which is preliminary data.</text>
</comment>
<protein>
    <submittedName>
        <fullName evidence="1">Uncharacterized protein</fullName>
    </submittedName>
</protein>